<comment type="caution">
    <text evidence="2">The sequence shown here is derived from an EMBL/GenBank/DDBJ whole genome shotgun (WGS) entry which is preliminary data.</text>
</comment>
<reference evidence="2" key="1">
    <citation type="submission" date="2023-03" db="EMBL/GenBank/DDBJ databases">
        <title>Actinorhabdospora filicis NBRC 111898.</title>
        <authorList>
            <person name="Ichikawa N."/>
            <person name="Sato H."/>
            <person name="Tonouchi N."/>
        </authorList>
    </citation>
    <scope>NUCLEOTIDE SEQUENCE</scope>
    <source>
        <strain evidence="2">NBRC 111898</strain>
    </source>
</reference>
<dbReference type="InterPro" id="IPR002925">
    <property type="entry name" value="Dienelactn_hydro"/>
</dbReference>
<evidence type="ECO:0000313" key="2">
    <source>
        <dbReference type="EMBL" id="GLZ79809.1"/>
    </source>
</evidence>
<evidence type="ECO:0000259" key="1">
    <source>
        <dbReference type="Pfam" id="PF01738"/>
    </source>
</evidence>
<proteinExistence type="predicted"/>
<feature type="domain" description="Dienelactone hydrolase" evidence="1">
    <location>
        <begin position="16"/>
        <end position="233"/>
    </location>
</feature>
<dbReference type="SUPFAM" id="SSF53474">
    <property type="entry name" value="alpha/beta-Hydrolases"/>
    <property type="match status" value="1"/>
</dbReference>
<dbReference type="PANTHER" id="PTHR46623:SF6">
    <property type="entry name" value="ALPHA_BETA-HYDROLASES SUPERFAMILY PROTEIN"/>
    <property type="match status" value="1"/>
</dbReference>
<sequence length="237" mass="25370">MQSSTWTRLDGGPSLYVATPHAPSKGTVLVAQEIFGVTAHVREMADHLAREGFTAVAPDFYWRSGERLEFAYDDEGRAKAMAQMRSLTREGVLADLDTARATVEGKPAIVGFSLGGHIALLAATEAPYVLAVDFYGGWTVGGGVPLAEPEPPLAQAYAIAAYGTPVMVLAGDRDRLIGDEDWAAIGARLTNYGVSHERVRYPGAAHGFMCADRPDWDADAASDAWSRVIGALEKRFG</sequence>
<dbReference type="Proteomes" id="UP001165079">
    <property type="component" value="Unassembled WGS sequence"/>
</dbReference>
<dbReference type="Gene3D" id="3.40.50.1820">
    <property type="entry name" value="alpha/beta hydrolase"/>
    <property type="match status" value="1"/>
</dbReference>
<dbReference type="PANTHER" id="PTHR46623">
    <property type="entry name" value="CARBOXYMETHYLENEBUTENOLIDASE-RELATED"/>
    <property type="match status" value="1"/>
</dbReference>
<dbReference type="AlphaFoldDB" id="A0A9W6SPU2"/>
<keyword evidence="3" id="KW-1185">Reference proteome</keyword>
<evidence type="ECO:0000313" key="3">
    <source>
        <dbReference type="Proteomes" id="UP001165079"/>
    </source>
</evidence>
<accession>A0A9W6SPU2</accession>
<organism evidence="2 3">
    <name type="scientific">Actinorhabdospora filicis</name>
    <dbReference type="NCBI Taxonomy" id="1785913"/>
    <lineage>
        <taxon>Bacteria</taxon>
        <taxon>Bacillati</taxon>
        <taxon>Actinomycetota</taxon>
        <taxon>Actinomycetes</taxon>
        <taxon>Micromonosporales</taxon>
        <taxon>Micromonosporaceae</taxon>
        <taxon>Actinorhabdospora</taxon>
    </lineage>
</organism>
<dbReference type="InterPro" id="IPR051049">
    <property type="entry name" value="Dienelactone_hydrolase-like"/>
</dbReference>
<gene>
    <name evidence="2" type="ORF">Afil01_46160</name>
</gene>
<dbReference type="Pfam" id="PF01738">
    <property type="entry name" value="DLH"/>
    <property type="match status" value="1"/>
</dbReference>
<dbReference type="InterPro" id="IPR029058">
    <property type="entry name" value="AB_hydrolase_fold"/>
</dbReference>
<dbReference type="GO" id="GO:0016787">
    <property type="term" value="F:hydrolase activity"/>
    <property type="evidence" value="ECO:0007669"/>
    <property type="project" value="InterPro"/>
</dbReference>
<protein>
    <submittedName>
        <fullName evidence="2">Carboxymethylenebutenolidase</fullName>
    </submittedName>
</protein>
<dbReference type="RefSeq" id="WP_285664953.1">
    <property type="nucleotide sequence ID" value="NZ_BSTX01000003.1"/>
</dbReference>
<dbReference type="EMBL" id="BSTX01000003">
    <property type="protein sequence ID" value="GLZ79809.1"/>
    <property type="molecule type" value="Genomic_DNA"/>
</dbReference>
<name>A0A9W6SPU2_9ACTN</name>